<evidence type="ECO:0000313" key="3">
    <source>
        <dbReference type="Proteomes" id="UP000481858"/>
    </source>
</evidence>
<evidence type="ECO:0000313" key="2">
    <source>
        <dbReference type="EMBL" id="KAF2965537.1"/>
    </source>
</evidence>
<feature type="chain" id="PRO_5028974278" evidence="1">
    <location>
        <begin position="19"/>
        <end position="165"/>
    </location>
</feature>
<dbReference type="AlphaFoldDB" id="A0A7C8N388"/>
<organism evidence="2 3">
    <name type="scientific">Xylaria multiplex</name>
    <dbReference type="NCBI Taxonomy" id="323545"/>
    <lineage>
        <taxon>Eukaryota</taxon>
        <taxon>Fungi</taxon>
        <taxon>Dikarya</taxon>
        <taxon>Ascomycota</taxon>
        <taxon>Pezizomycotina</taxon>
        <taxon>Sordariomycetes</taxon>
        <taxon>Xylariomycetidae</taxon>
        <taxon>Xylariales</taxon>
        <taxon>Xylariaceae</taxon>
        <taxon>Xylaria</taxon>
    </lineage>
</organism>
<dbReference type="InParanoid" id="A0A7C8N388"/>
<gene>
    <name evidence="2" type="ORF">GQX73_g8062</name>
</gene>
<dbReference type="EMBL" id="WUBL01000113">
    <property type="protein sequence ID" value="KAF2965537.1"/>
    <property type="molecule type" value="Genomic_DNA"/>
</dbReference>
<keyword evidence="1" id="KW-0732">Signal</keyword>
<protein>
    <submittedName>
        <fullName evidence="2">Uncharacterized protein</fullName>
    </submittedName>
</protein>
<feature type="signal peptide" evidence="1">
    <location>
        <begin position="1"/>
        <end position="18"/>
    </location>
</feature>
<sequence length="165" mass="17491">MLAQVTALVSALAASVMAQPAASKITARQTTPAVLPALSWSTYFANKNWLNSYIRGPDGYVQWTAHWNVFANSDYVPGLPGFAVSCSGQFNDNNASVGNWTLCTGFPGNATIEGQLISPDGKFNANIRHNVTQDGKTTVVLASGYGPPYGESIFEITVVSVETIG</sequence>
<name>A0A7C8N388_9PEZI</name>
<keyword evidence="3" id="KW-1185">Reference proteome</keyword>
<dbReference type="Proteomes" id="UP000481858">
    <property type="component" value="Unassembled WGS sequence"/>
</dbReference>
<proteinExistence type="predicted"/>
<dbReference type="OrthoDB" id="4691700at2759"/>
<reference evidence="2 3" key="1">
    <citation type="submission" date="2019-12" db="EMBL/GenBank/DDBJ databases">
        <title>Draft genome sequence of the ascomycete Xylaria multiplex DSM 110363.</title>
        <authorList>
            <person name="Buettner E."/>
            <person name="Kellner H."/>
        </authorList>
    </citation>
    <scope>NUCLEOTIDE SEQUENCE [LARGE SCALE GENOMIC DNA]</scope>
    <source>
        <strain evidence="2 3">DSM 110363</strain>
    </source>
</reference>
<accession>A0A7C8N388</accession>
<evidence type="ECO:0000256" key="1">
    <source>
        <dbReference type="SAM" id="SignalP"/>
    </source>
</evidence>
<comment type="caution">
    <text evidence="2">The sequence shown here is derived from an EMBL/GenBank/DDBJ whole genome shotgun (WGS) entry which is preliminary data.</text>
</comment>